<dbReference type="EMBL" id="JAJFAZ020000004">
    <property type="protein sequence ID" value="KAI5331499.1"/>
    <property type="molecule type" value="Genomic_DNA"/>
</dbReference>
<dbReference type="AlphaFoldDB" id="A0AAD4VUG3"/>
<name>A0AAD4VUG3_PRUDU</name>
<evidence type="ECO:0000313" key="3">
    <source>
        <dbReference type="Proteomes" id="UP001054821"/>
    </source>
</evidence>
<reference evidence="2 3" key="1">
    <citation type="journal article" date="2022" name="G3 (Bethesda)">
        <title>Whole-genome sequence and methylome profiling of the almond [Prunus dulcis (Mill.) D.A. Webb] cultivar 'Nonpareil'.</title>
        <authorList>
            <person name="D'Amico-Willman K.M."/>
            <person name="Ouma W.Z."/>
            <person name="Meulia T."/>
            <person name="Sideli G.M."/>
            <person name="Gradziel T.M."/>
            <person name="Fresnedo-Ramirez J."/>
        </authorList>
    </citation>
    <scope>NUCLEOTIDE SEQUENCE [LARGE SCALE GENOMIC DNA]</scope>
    <source>
        <strain evidence="2">Clone GOH B32 T37-40</strain>
    </source>
</reference>
<accession>A0AAD4VUG3</accession>
<comment type="caution">
    <text evidence="2">The sequence shown here is derived from an EMBL/GenBank/DDBJ whole genome shotgun (WGS) entry which is preliminary data.</text>
</comment>
<keyword evidence="3" id="KW-1185">Reference proteome</keyword>
<protein>
    <submittedName>
        <fullName evidence="2">Uncharacterized protein</fullName>
    </submittedName>
</protein>
<evidence type="ECO:0000256" key="1">
    <source>
        <dbReference type="SAM" id="MobiDB-lite"/>
    </source>
</evidence>
<proteinExistence type="predicted"/>
<dbReference type="Proteomes" id="UP001054821">
    <property type="component" value="Chromosome 4"/>
</dbReference>
<gene>
    <name evidence="2" type="ORF">L3X38_021625</name>
</gene>
<evidence type="ECO:0000313" key="2">
    <source>
        <dbReference type="EMBL" id="KAI5331499.1"/>
    </source>
</evidence>
<sequence>MDHVSSFECMKLDFHSKVLLKEDSGKDLLSPDTVPLNCDTPILDSKAEDQKAATQCLEKPSPPPNDIFGRKVDEPKDKSSIVLVWSIARFAAAALEAHVVPNVA</sequence>
<organism evidence="2 3">
    <name type="scientific">Prunus dulcis</name>
    <name type="common">Almond</name>
    <name type="synonym">Amygdalus dulcis</name>
    <dbReference type="NCBI Taxonomy" id="3755"/>
    <lineage>
        <taxon>Eukaryota</taxon>
        <taxon>Viridiplantae</taxon>
        <taxon>Streptophyta</taxon>
        <taxon>Embryophyta</taxon>
        <taxon>Tracheophyta</taxon>
        <taxon>Spermatophyta</taxon>
        <taxon>Magnoliopsida</taxon>
        <taxon>eudicotyledons</taxon>
        <taxon>Gunneridae</taxon>
        <taxon>Pentapetalae</taxon>
        <taxon>rosids</taxon>
        <taxon>fabids</taxon>
        <taxon>Rosales</taxon>
        <taxon>Rosaceae</taxon>
        <taxon>Amygdaloideae</taxon>
        <taxon>Amygdaleae</taxon>
        <taxon>Prunus</taxon>
    </lineage>
</organism>
<feature type="region of interest" description="Disordered" evidence="1">
    <location>
        <begin position="49"/>
        <end position="72"/>
    </location>
</feature>